<dbReference type="HOGENOM" id="CLU_085198_0_1_1"/>
<dbReference type="EMBL" id="KI392510">
    <property type="protein sequence ID" value="ERN15117.1"/>
    <property type="molecule type" value="Genomic_DNA"/>
</dbReference>
<dbReference type="InterPro" id="IPR012876">
    <property type="entry name" value="DUF1677_pln"/>
</dbReference>
<dbReference type="KEGG" id="atr:18443398"/>
<organism evidence="2 3">
    <name type="scientific">Amborella trichopoda</name>
    <dbReference type="NCBI Taxonomy" id="13333"/>
    <lineage>
        <taxon>Eukaryota</taxon>
        <taxon>Viridiplantae</taxon>
        <taxon>Streptophyta</taxon>
        <taxon>Embryophyta</taxon>
        <taxon>Tracheophyta</taxon>
        <taxon>Spermatophyta</taxon>
        <taxon>Magnoliopsida</taxon>
        <taxon>Amborellales</taxon>
        <taxon>Amborellaceae</taxon>
        <taxon>Amborella</taxon>
    </lineage>
</organism>
<dbReference type="OMA" id="RTSSCMP"/>
<proteinExistence type="predicted"/>
<sequence>MAPIAETFPNGYPSKTMITTLNPYNKTPTIKPKEMSEKTSQKKNSFRRPQKLSVEGLQRAVSDLSLELSREPIEEMKLPTISEVENAVCECCGLSEEYTTDYMKQVRERFCGKWVCGLCAEAVKEELQRLGEVSPTKKEEVSFTKEKVEEALSVHMAVCVRFSRIGRTNPALFLADGMREILKRGQRTKSNSPRDRQQGKRSGGITRSTSCIPVIARERNNDSSGGHDCV</sequence>
<accession>U5D155</accession>
<name>U5D155_AMBTC</name>
<evidence type="ECO:0000313" key="2">
    <source>
        <dbReference type="EMBL" id="ERN15117.1"/>
    </source>
</evidence>
<dbReference type="Gramene" id="ERN15117">
    <property type="protein sequence ID" value="ERN15117"/>
    <property type="gene ID" value="AMTR_s00056p00092670"/>
</dbReference>
<dbReference type="Proteomes" id="UP000017836">
    <property type="component" value="Unassembled WGS sequence"/>
</dbReference>
<dbReference type="PANTHER" id="PTHR33108:SF51">
    <property type="entry name" value="DUF1677 FAMILY PROTEIN (DUF1677)"/>
    <property type="match status" value="1"/>
</dbReference>
<evidence type="ECO:0000256" key="1">
    <source>
        <dbReference type="SAM" id="MobiDB-lite"/>
    </source>
</evidence>
<feature type="compositionally biased region" description="Basic and acidic residues" evidence="1">
    <location>
        <begin position="31"/>
        <end position="40"/>
    </location>
</feature>
<feature type="compositionally biased region" description="Polar residues" evidence="1">
    <location>
        <begin position="19"/>
        <end position="28"/>
    </location>
</feature>
<dbReference type="AlphaFoldDB" id="U5D155"/>
<feature type="region of interest" description="Disordered" evidence="1">
    <location>
        <begin position="184"/>
        <end position="206"/>
    </location>
</feature>
<reference evidence="3" key="1">
    <citation type="journal article" date="2013" name="Science">
        <title>The Amborella genome and the evolution of flowering plants.</title>
        <authorList>
            <consortium name="Amborella Genome Project"/>
        </authorList>
    </citation>
    <scope>NUCLEOTIDE SEQUENCE [LARGE SCALE GENOMIC DNA]</scope>
</reference>
<feature type="region of interest" description="Disordered" evidence="1">
    <location>
        <begin position="19"/>
        <end position="50"/>
    </location>
</feature>
<dbReference type="PANTHER" id="PTHR33108">
    <property type="entry name" value="OS01G0745000 PROTEIN"/>
    <property type="match status" value="1"/>
</dbReference>
<dbReference type="OrthoDB" id="673856at2759"/>
<evidence type="ECO:0008006" key="4">
    <source>
        <dbReference type="Google" id="ProtNLM"/>
    </source>
</evidence>
<dbReference type="eggNOG" id="ENOG502RYJ8">
    <property type="taxonomic scope" value="Eukaryota"/>
</dbReference>
<gene>
    <name evidence="2" type="ORF">AMTR_s00056p00092670</name>
</gene>
<evidence type="ECO:0000313" key="3">
    <source>
        <dbReference type="Proteomes" id="UP000017836"/>
    </source>
</evidence>
<dbReference type="Pfam" id="PF07911">
    <property type="entry name" value="DUF1677"/>
    <property type="match status" value="1"/>
</dbReference>
<protein>
    <recommendedName>
        <fullName evidence="4">DUF1677 family protein</fullName>
    </recommendedName>
</protein>
<keyword evidence="3" id="KW-1185">Reference proteome</keyword>